<dbReference type="InterPro" id="IPR006075">
    <property type="entry name" value="Asn/Gln-tRNA_Trfase_suB/E_cat"/>
</dbReference>
<protein>
    <submittedName>
        <fullName evidence="6">7689_t:CDS:1</fullName>
    </submittedName>
</protein>
<dbReference type="PANTHER" id="PTHR11659:SF0">
    <property type="entry name" value="GLUTAMYL-TRNA(GLN) AMIDOTRANSFERASE SUBUNIT B, MITOCHONDRIAL"/>
    <property type="match status" value="1"/>
</dbReference>
<keyword evidence="2" id="KW-0547">Nucleotide-binding</keyword>
<dbReference type="GO" id="GO:0070681">
    <property type="term" value="P:glutaminyl-tRNAGln biosynthesis via transamidation"/>
    <property type="evidence" value="ECO:0007669"/>
    <property type="project" value="TreeGrafter"/>
</dbReference>
<dbReference type="GO" id="GO:0005524">
    <property type="term" value="F:ATP binding"/>
    <property type="evidence" value="ECO:0007669"/>
    <property type="project" value="UniProtKB-KW"/>
</dbReference>
<dbReference type="Proteomes" id="UP000789572">
    <property type="component" value="Unassembled WGS sequence"/>
</dbReference>
<feature type="domain" description="Aspartyl/Glutamyl-tRNA(Gln) amidotransferase subunit B/E catalytic" evidence="5">
    <location>
        <begin position="1"/>
        <end position="140"/>
    </location>
</feature>
<evidence type="ECO:0000256" key="3">
    <source>
        <dbReference type="ARBA" id="ARBA00022840"/>
    </source>
</evidence>
<comment type="caution">
    <text evidence="6">The sequence shown here is derived from an EMBL/GenBank/DDBJ whole genome shotgun (WGS) entry which is preliminary data.</text>
</comment>
<keyword evidence="4" id="KW-0648">Protein biosynthesis</keyword>
<dbReference type="GO" id="GO:0050567">
    <property type="term" value="F:glutaminyl-tRNA synthase (glutamine-hydrolyzing) activity"/>
    <property type="evidence" value="ECO:0007669"/>
    <property type="project" value="TreeGrafter"/>
</dbReference>
<dbReference type="GO" id="GO:0006412">
    <property type="term" value="P:translation"/>
    <property type="evidence" value="ECO:0007669"/>
    <property type="project" value="UniProtKB-KW"/>
</dbReference>
<dbReference type="PROSITE" id="PS01234">
    <property type="entry name" value="GATB"/>
    <property type="match status" value="1"/>
</dbReference>
<name>A0A9N9E864_9GLOM</name>
<reference evidence="6" key="1">
    <citation type="submission" date="2021-06" db="EMBL/GenBank/DDBJ databases">
        <authorList>
            <person name="Kallberg Y."/>
            <person name="Tangrot J."/>
            <person name="Rosling A."/>
        </authorList>
    </citation>
    <scope>NUCLEOTIDE SEQUENCE</scope>
    <source>
        <strain evidence="6">IA702</strain>
    </source>
</reference>
<dbReference type="InterPro" id="IPR014746">
    <property type="entry name" value="Gln_synth/guanido_kin_cat_dom"/>
</dbReference>
<feature type="non-terminal residue" evidence="6">
    <location>
        <position position="1"/>
    </location>
</feature>
<proteinExistence type="predicted"/>
<evidence type="ECO:0000313" key="7">
    <source>
        <dbReference type="Proteomes" id="UP000789572"/>
    </source>
</evidence>
<keyword evidence="7" id="KW-1185">Reference proteome</keyword>
<dbReference type="OrthoDB" id="1722066at2759"/>
<dbReference type="Pfam" id="PF02934">
    <property type="entry name" value="GatB_N"/>
    <property type="match status" value="1"/>
</dbReference>
<accession>A0A9N9E864</accession>
<gene>
    <name evidence="6" type="ORF">POCULU_LOCUS10631</name>
</gene>
<dbReference type="InterPro" id="IPR017958">
    <property type="entry name" value="Gln-tRNA_amidoTrfase_suB_CS"/>
</dbReference>
<sequence length="156" mass="18318">FNRAGNPLLELVTEPVFKKLEDVSRFIKQLQNLLRYLDVSEARMEKGQLRIDLNFSLQLGDRYSTPRYEIKNLNSLANVEKAVKYEIKKHQLLFSQGKNPPLSQTLGFDESQQVTISHREKTNYFYLPEVNIPPIRIKVSEVRKIKDDLPKLPWVY</sequence>
<keyword evidence="1" id="KW-0436">Ligase</keyword>
<dbReference type="PANTHER" id="PTHR11659">
    <property type="entry name" value="GLUTAMYL-TRNA GLN AMIDOTRANSFERASE SUBUNIT B MITOCHONDRIAL AND PROKARYOTIC PET112-RELATED"/>
    <property type="match status" value="1"/>
</dbReference>
<evidence type="ECO:0000313" key="6">
    <source>
        <dbReference type="EMBL" id="CAG8664504.1"/>
    </source>
</evidence>
<dbReference type="EMBL" id="CAJVPJ010005871">
    <property type="protein sequence ID" value="CAG8664504.1"/>
    <property type="molecule type" value="Genomic_DNA"/>
</dbReference>
<keyword evidence="3" id="KW-0067">ATP-binding</keyword>
<dbReference type="SUPFAM" id="SSF55931">
    <property type="entry name" value="Glutamine synthetase/guanido kinase"/>
    <property type="match status" value="1"/>
</dbReference>
<dbReference type="InterPro" id="IPR017959">
    <property type="entry name" value="Asn/Gln-tRNA_amidoTrfase_suB/E"/>
</dbReference>
<evidence type="ECO:0000256" key="2">
    <source>
        <dbReference type="ARBA" id="ARBA00022741"/>
    </source>
</evidence>
<dbReference type="AlphaFoldDB" id="A0A9N9E864"/>
<organism evidence="6 7">
    <name type="scientific">Paraglomus occultum</name>
    <dbReference type="NCBI Taxonomy" id="144539"/>
    <lineage>
        <taxon>Eukaryota</taxon>
        <taxon>Fungi</taxon>
        <taxon>Fungi incertae sedis</taxon>
        <taxon>Mucoromycota</taxon>
        <taxon>Glomeromycotina</taxon>
        <taxon>Glomeromycetes</taxon>
        <taxon>Paraglomerales</taxon>
        <taxon>Paraglomeraceae</taxon>
        <taxon>Paraglomus</taxon>
    </lineage>
</organism>
<evidence type="ECO:0000256" key="4">
    <source>
        <dbReference type="ARBA" id="ARBA00022917"/>
    </source>
</evidence>
<evidence type="ECO:0000256" key="1">
    <source>
        <dbReference type="ARBA" id="ARBA00022598"/>
    </source>
</evidence>
<evidence type="ECO:0000259" key="5">
    <source>
        <dbReference type="Pfam" id="PF02934"/>
    </source>
</evidence>